<dbReference type="Gene3D" id="3.20.20.450">
    <property type="entry name" value="EAL domain"/>
    <property type="match status" value="1"/>
</dbReference>
<dbReference type="SMART" id="SM00052">
    <property type="entry name" value="EAL"/>
    <property type="match status" value="1"/>
</dbReference>
<dbReference type="CDD" id="cd01948">
    <property type="entry name" value="EAL"/>
    <property type="match status" value="1"/>
</dbReference>
<accession>A0A2N5CQX4</accession>
<reference evidence="2 5" key="2">
    <citation type="submission" date="2018-01" db="EMBL/GenBank/DDBJ databases">
        <title>Complete genome sequence of Caulobacter flavus RHGG3.</title>
        <authorList>
            <person name="Yang E."/>
        </authorList>
    </citation>
    <scope>NUCLEOTIDE SEQUENCE [LARGE SCALE GENOMIC DNA]</scope>
    <source>
        <strain evidence="2 5">RHGG3</strain>
    </source>
</reference>
<dbReference type="InterPro" id="IPR001633">
    <property type="entry name" value="EAL_dom"/>
</dbReference>
<dbReference type="EMBL" id="PJRQ01000037">
    <property type="protein sequence ID" value="PLR10602.1"/>
    <property type="molecule type" value="Genomic_DNA"/>
</dbReference>
<gene>
    <name evidence="2" type="ORF">C1707_04460</name>
    <name evidence="3" type="ORF">CFHF_16760</name>
</gene>
<dbReference type="InterPro" id="IPR029787">
    <property type="entry name" value="Nucleotide_cyclase"/>
</dbReference>
<sequence>MDPHTAPTLVPDAEAFDFEAGWSRLASGERGLRAPGQTAAAHVFNQIATRLETATRGEQASSSVVSSASAGGSYVAAMAVKGLGRLRRELGSSVADHILGQTAQRLKALVPQSRTGRVGRAGLEFAFEAVDDLEAEALLSELEATLERRLHVDGQVFDLEVVIGFASRALHGDHVADCAADALIEAQAQGRGVLLYREADLQKAAEISAMLRDLRAALADDDLSLVYQPKLHVPSQTILSVEALLRWRHSSKGWISPEVFIGLAEQTGLIADITRWVVRRALRDQTWLVEAGNSVTVYLNLSGRLLADAAFCAWILETVREFDHCALGFEITETAVIDDPEHALANLQVLVDAGLKIAIDDYGSGLSSLAYLKQMPAHELKIDKMFISTLTSSHRDPLLVRSTIDVAHALGMEVTAEGVETAGALALLRVMGCDHIQGYLVAKPLELSALSDLLGDKDFGASFARASSPFKLPVKSSGRGMAG</sequence>
<name>A0A2N5CQX4_9CAUL</name>
<dbReference type="SUPFAM" id="SSF141868">
    <property type="entry name" value="EAL domain-like"/>
    <property type="match status" value="1"/>
</dbReference>
<dbReference type="PANTHER" id="PTHR33121">
    <property type="entry name" value="CYCLIC DI-GMP PHOSPHODIESTERASE PDEF"/>
    <property type="match status" value="1"/>
</dbReference>
<evidence type="ECO:0000313" key="5">
    <source>
        <dbReference type="Proteomes" id="UP000281192"/>
    </source>
</evidence>
<evidence type="ECO:0000313" key="2">
    <source>
        <dbReference type="EMBL" id="AYV45562.1"/>
    </source>
</evidence>
<dbReference type="Gene3D" id="3.30.70.270">
    <property type="match status" value="1"/>
</dbReference>
<dbReference type="PROSITE" id="PS50883">
    <property type="entry name" value="EAL"/>
    <property type="match status" value="1"/>
</dbReference>
<dbReference type="PANTHER" id="PTHR33121:SF70">
    <property type="entry name" value="SIGNALING PROTEIN YKOW"/>
    <property type="match status" value="1"/>
</dbReference>
<dbReference type="InterPro" id="IPR035919">
    <property type="entry name" value="EAL_sf"/>
</dbReference>
<dbReference type="Pfam" id="PF00563">
    <property type="entry name" value="EAL"/>
    <property type="match status" value="1"/>
</dbReference>
<evidence type="ECO:0000259" key="1">
    <source>
        <dbReference type="PROSITE" id="PS50883"/>
    </source>
</evidence>
<dbReference type="GO" id="GO:0071111">
    <property type="term" value="F:cyclic-guanylate-specific phosphodiesterase activity"/>
    <property type="evidence" value="ECO:0007669"/>
    <property type="project" value="InterPro"/>
</dbReference>
<organism evidence="3 4">
    <name type="scientific">Caulobacter flavus</name>
    <dbReference type="NCBI Taxonomy" id="1679497"/>
    <lineage>
        <taxon>Bacteria</taxon>
        <taxon>Pseudomonadati</taxon>
        <taxon>Pseudomonadota</taxon>
        <taxon>Alphaproteobacteria</taxon>
        <taxon>Caulobacterales</taxon>
        <taxon>Caulobacteraceae</taxon>
        <taxon>Caulobacter</taxon>
    </lineage>
</organism>
<dbReference type="KEGG" id="cfh:C1707_04460"/>
<keyword evidence="5" id="KW-1185">Reference proteome</keyword>
<evidence type="ECO:0000313" key="4">
    <source>
        <dbReference type="Proteomes" id="UP000234483"/>
    </source>
</evidence>
<dbReference type="InterPro" id="IPR043128">
    <property type="entry name" value="Rev_trsase/Diguanyl_cyclase"/>
</dbReference>
<dbReference type="OrthoDB" id="9790882at2"/>
<dbReference type="AlphaFoldDB" id="A0A2N5CQX4"/>
<dbReference type="EMBL" id="CP026100">
    <property type="protein sequence ID" value="AYV45562.1"/>
    <property type="molecule type" value="Genomic_DNA"/>
</dbReference>
<protein>
    <submittedName>
        <fullName evidence="3">EAL domain-containing protein</fullName>
    </submittedName>
</protein>
<feature type="domain" description="EAL" evidence="1">
    <location>
        <begin position="207"/>
        <end position="458"/>
    </location>
</feature>
<evidence type="ECO:0000313" key="3">
    <source>
        <dbReference type="EMBL" id="PLR10602.1"/>
    </source>
</evidence>
<dbReference type="InterPro" id="IPR050706">
    <property type="entry name" value="Cyclic-di-GMP_PDE-like"/>
</dbReference>
<proteinExistence type="predicted"/>
<reference evidence="3 4" key="1">
    <citation type="submission" date="2017-12" db="EMBL/GenBank/DDBJ databases">
        <title>The genome sequence of Caulobacter flavus CGMCC1 15093.</title>
        <authorList>
            <person name="Gao J."/>
            <person name="Mao X."/>
            <person name="Sun J."/>
        </authorList>
    </citation>
    <scope>NUCLEOTIDE SEQUENCE [LARGE SCALE GENOMIC DNA]</scope>
    <source>
        <strain evidence="3 4">CGMCC1 15093</strain>
    </source>
</reference>
<dbReference type="SUPFAM" id="SSF55073">
    <property type="entry name" value="Nucleotide cyclase"/>
    <property type="match status" value="1"/>
</dbReference>
<dbReference type="Proteomes" id="UP000281192">
    <property type="component" value="Chromosome"/>
</dbReference>
<dbReference type="Proteomes" id="UP000234483">
    <property type="component" value="Unassembled WGS sequence"/>
</dbReference>